<comment type="caution">
    <text evidence="1">The sequence shown here is derived from an EMBL/GenBank/DDBJ whole genome shotgun (WGS) entry which is preliminary data.</text>
</comment>
<name>A0ABP8BXF7_9ACTN</name>
<keyword evidence="2" id="KW-1185">Reference proteome</keyword>
<evidence type="ECO:0000313" key="2">
    <source>
        <dbReference type="Proteomes" id="UP001501710"/>
    </source>
</evidence>
<dbReference type="RefSeq" id="WP_344894061.1">
    <property type="nucleotide sequence ID" value="NZ_BAABAS010000005.1"/>
</dbReference>
<reference evidence="2" key="1">
    <citation type="journal article" date="2019" name="Int. J. Syst. Evol. Microbiol.">
        <title>The Global Catalogue of Microorganisms (GCM) 10K type strain sequencing project: providing services to taxonomists for standard genome sequencing and annotation.</title>
        <authorList>
            <consortium name="The Broad Institute Genomics Platform"/>
            <consortium name="The Broad Institute Genome Sequencing Center for Infectious Disease"/>
            <person name="Wu L."/>
            <person name="Ma J."/>
        </authorList>
    </citation>
    <scope>NUCLEOTIDE SEQUENCE [LARGE SCALE GENOMIC DNA]</scope>
    <source>
        <strain evidence="2">JCM 17440</strain>
    </source>
</reference>
<accession>A0ABP8BXF7</accession>
<organism evidence="1 2">
    <name type="scientific">Actinomadura meridiana</name>
    <dbReference type="NCBI Taxonomy" id="559626"/>
    <lineage>
        <taxon>Bacteria</taxon>
        <taxon>Bacillati</taxon>
        <taxon>Actinomycetota</taxon>
        <taxon>Actinomycetes</taxon>
        <taxon>Streptosporangiales</taxon>
        <taxon>Thermomonosporaceae</taxon>
        <taxon>Actinomadura</taxon>
    </lineage>
</organism>
<sequence>MGQTSLTENKLRRRLRSRYLQWRIARNRDTAIHYLDHLALALEQHGRHCVKTYNPLLIPVRIPLLRVYGPNGIVLTLTVMAVPGGGWAFHEAPPRRGSFLCHCENNTNRAAQLIDRFLQDRPQE</sequence>
<evidence type="ECO:0000313" key="1">
    <source>
        <dbReference type="EMBL" id="GAA4229655.1"/>
    </source>
</evidence>
<dbReference type="Proteomes" id="UP001501710">
    <property type="component" value="Unassembled WGS sequence"/>
</dbReference>
<proteinExistence type="predicted"/>
<gene>
    <name evidence="1" type="ORF">GCM10022254_22580</name>
</gene>
<dbReference type="EMBL" id="BAABAS010000005">
    <property type="protein sequence ID" value="GAA4229655.1"/>
    <property type="molecule type" value="Genomic_DNA"/>
</dbReference>
<protein>
    <submittedName>
        <fullName evidence="1">Uncharacterized protein</fullName>
    </submittedName>
</protein>